<gene>
    <name evidence="1" type="ORF">CCACVL1_26316</name>
</gene>
<reference evidence="1 2" key="1">
    <citation type="submission" date="2013-09" db="EMBL/GenBank/DDBJ databases">
        <title>Corchorus capsularis genome sequencing.</title>
        <authorList>
            <person name="Alam M."/>
            <person name="Haque M.S."/>
            <person name="Islam M.S."/>
            <person name="Emdad E.M."/>
            <person name="Islam M.M."/>
            <person name="Ahmed B."/>
            <person name="Halim A."/>
            <person name="Hossen Q.M.M."/>
            <person name="Hossain M.Z."/>
            <person name="Ahmed R."/>
            <person name="Khan M.M."/>
            <person name="Islam R."/>
            <person name="Rashid M.M."/>
            <person name="Khan S.A."/>
            <person name="Rahman M.S."/>
            <person name="Alam M."/>
        </authorList>
    </citation>
    <scope>NUCLEOTIDE SEQUENCE [LARGE SCALE GENOMIC DNA]</scope>
    <source>
        <strain evidence="2">cv. CVL-1</strain>
        <tissue evidence="1">Whole seedling</tissue>
    </source>
</reference>
<name>A0A1R3GFA3_COCAP</name>
<protein>
    <submittedName>
        <fullName evidence="1">Uncharacterized protein</fullName>
    </submittedName>
</protein>
<accession>A0A1R3GFA3</accession>
<sequence length="41" mass="4518">MEEEATIISAVDGQLMREIMAWNTMSGASTFLDRTLPLKGC</sequence>
<comment type="caution">
    <text evidence="1">The sequence shown here is derived from an EMBL/GenBank/DDBJ whole genome shotgun (WGS) entry which is preliminary data.</text>
</comment>
<organism evidence="1 2">
    <name type="scientific">Corchorus capsularis</name>
    <name type="common">Jute</name>
    <dbReference type="NCBI Taxonomy" id="210143"/>
    <lineage>
        <taxon>Eukaryota</taxon>
        <taxon>Viridiplantae</taxon>
        <taxon>Streptophyta</taxon>
        <taxon>Embryophyta</taxon>
        <taxon>Tracheophyta</taxon>
        <taxon>Spermatophyta</taxon>
        <taxon>Magnoliopsida</taxon>
        <taxon>eudicotyledons</taxon>
        <taxon>Gunneridae</taxon>
        <taxon>Pentapetalae</taxon>
        <taxon>rosids</taxon>
        <taxon>malvids</taxon>
        <taxon>Malvales</taxon>
        <taxon>Malvaceae</taxon>
        <taxon>Grewioideae</taxon>
        <taxon>Apeibeae</taxon>
        <taxon>Corchorus</taxon>
    </lineage>
</organism>
<evidence type="ECO:0000313" key="1">
    <source>
        <dbReference type="EMBL" id="OMO56747.1"/>
    </source>
</evidence>
<evidence type="ECO:0000313" key="2">
    <source>
        <dbReference type="Proteomes" id="UP000188268"/>
    </source>
</evidence>
<keyword evidence="2" id="KW-1185">Reference proteome</keyword>
<dbReference type="Gramene" id="OMO56747">
    <property type="protein sequence ID" value="OMO56747"/>
    <property type="gene ID" value="CCACVL1_26316"/>
</dbReference>
<dbReference type="EMBL" id="AWWV01014463">
    <property type="protein sequence ID" value="OMO56747.1"/>
    <property type="molecule type" value="Genomic_DNA"/>
</dbReference>
<dbReference type="Proteomes" id="UP000188268">
    <property type="component" value="Unassembled WGS sequence"/>
</dbReference>
<dbReference type="AlphaFoldDB" id="A0A1R3GFA3"/>
<proteinExistence type="predicted"/>